<dbReference type="Proteomes" id="UP000315423">
    <property type="component" value="Unassembled WGS sequence"/>
</dbReference>
<comment type="caution">
    <text evidence="1">The sequence shown here is derived from an EMBL/GenBank/DDBJ whole genome shotgun (WGS) entry which is preliminary data.</text>
</comment>
<dbReference type="EMBL" id="QYBA01000083">
    <property type="protein sequence ID" value="TKY92048.1"/>
    <property type="molecule type" value="Genomic_DNA"/>
</dbReference>
<evidence type="ECO:0000313" key="1">
    <source>
        <dbReference type="EMBL" id="TKY92048.1"/>
    </source>
</evidence>
<name>A0AC61SBH4_9EURY</name>
<reference evidence="1" key="1">
    <citation type="submission" date="2018-09" db="EMBL/GenBank/DDBJ databases">
        <title>A genomic encyclopedia of anaerobic methanotrophic archaea.</title>
        <authorList>
            <person name="Skennerton C.T."/>
            <person name="Chadwick G.L."/>
            <person name="Laso-Perez R."/>
            <person name="Leu A.O."/>
            <person name="Speth D.R."/>
            <person name="Yu H."/>
            <person name="Morgan-Lang C."/>
            <person name="Hatzenpichler R."/>
            <person name="Goudeau D."/>
            <person name="Malmstrom R."/>
            <person name="Woyke T."/>
            <person name="Hallam S."/>
            <person name="Tyson G.W."/>
            <person name="Wegener G."/>
            <person name="Boetius A."/>
            <person name="Orphan V.J."/>
        </authorList>
    </citation>
    <scope>NUCLEOTIDE SEQUENCE</scope>
    <source>
        <strain evidence="1">CONS3730D10UFb2</strain>
    </source>
</reference>
<gene>
    <name evidence="1" type="ORF">C5S46_02710</name>
</gene>
<sequence length="395" mass="42286">MGKFFKSLMDVQSARKIFLDAAQPIKSIEILPVETADHRILADDIVSEMDVPHYSRSAMDGYAVKADDIIGASPSSPVVLKLTDGDITSNTCSIVHTGSPIPRGADAVVMLEDSRVIKATIEITTQVYPGKNVGEIGEDVAADEMVFKAGHQLRPADLAVLGSMGIRDIEVFHKPLIAIIPTGEEVVPRGIPLESGQVWETNSLMTASYVSRTGGIPRINDIVSDDPQLICKAIHANSDANMLIICGGTSVGKRDHVAAVIKEMGELPVHGIAISPGKPTALGIVNKKPILCMPGYPVAGYIALLAFGKDMIRKIGHIPLTQEKILKLPLYRKITSRQGYETYVRVKIKDDITVEPVMTSGAGILSSVAKADGYVIVPPNIEGYGAGTMVDVILF</sequence>
<accession>A0AC61SBH4</accession>
<proteinExistence type="predicted"/>
<organism evidence="1 2">
    <name type="scientific">Candidatus Methanomarinus sp</name>
    <dbReference type="NCBI Taxonomy" id="3386244"/>
    <lineage>
        <taxon>Archaea</taxon>
        <taxon>Methanobacteriati</taxon>
        <taxon>Methanobacteriota</taxon>
        <taxon>Stenosarchaea group</taxon>
        <taxon>Methanomicrobia</taxon>
        <taxon>Methanosarcinales</taxon>
        <taxon>ANME-2 cluster</taxon>
        <taxon>Candidatus Methanocomedenaceae</taxon>
        <taxon>Candidatus Methanomarinus</taxon>
    </lineage>
</organism>
<protein>
    <submittedName>
        <fullName evidence="1">Molybdopterin molybdenumtransferase MoeA</fullName>
    </submittedName>
</protein>
<evidence type="ECO:0000313" key="2">
    <source>
        <dbReference type="Proteomes" id="UP000315423"/>
    </source>
</evidence>